<protein>
    <submittedName>
        <fullName evidence="1">Adenosine deaminase</fullName>
    </submittedName>
</protein>
<comment type="caution">
    <text evidence="1">The sequence shown here is derived from an EMBL/GenBank/DDBJ whole genome shotgun (WGS) entry which is preliminary data.</text>
</comment>
<proteinExistence type="predicted"/>
<reference evidence="1" key="1">
    <citation type="submission" date="2017-04" db="EMBL/GenBank/DDBJ databases">
        <authorList>
            <person name="Varghese N."/>
            <person name="Submissions S."/>
        </authorList>
    </citation>
    <scope>NUCLEOTIDE SEQUENCE</scope>
    <source>
        <strain evidence="1">WTE2008</strain>
    </source>
</reference>
<name>A0AC61PP74_9FIRM</name>
<accession>A0AC61PP74</accession>
<evidence type="ECO:0000313" key="2">
    <source>
        <dbReference type="Proteomes" id="UP000192328"/>
    </source>
</evidence>
<organism evidence="1 2">
    <name type="scientific">Aristaeella lactis</name>
    <dbReference type="NCBI Taxonomy" id="3046383"/>
    <lineage>
        <taxon>Bacteria</taxon>
        <taxon>Bacillati</taxon>
        <taxon>Bacillota</taxon>
        <taxon>Clostridia</taxon>
        <taxon>Eubacteriales</taxon>
        <taxon>Aristaeellaceae</taxon>
        <taxon>Aristaeella</taxon>
    </lineage>
</organism>
<gene>
    <name evidence="1" type="ORF">SAMN06297397_2644</name>
</gene>
<dbReference type="EMBL" id="FWXZ01000006">
    <property type="protein sequence ID" value="SMC81229.1"/>
    <property type="molecule type" value="Genomic_DNA"/>
</dbReference>
<dbReference type="Proteomes" id="UP000192328">
    <property type="component" value="Unassembled WGS sequence"/>
</dbReference>
<evidence type="ECO:0000313" key="1">
    <source>
        <dbReference type="EMBL" id="SMC81229.1"/>
    </source>
</evidence>
<keyword evidence="2" id="KW-1185">Reference proteome</keyword>
<sequence length="314" mass="34670">MTAPDSEKFIRALEEDDRDSLLSCRKSDLHSHAGKGCRREWLESRLKRPLSEPPVSFDGLGGMQAWFTGMIKSACPDFSGNILRWEGAFAEAGRNHLSRLVLIFGTSDITGAGGMDSFSGLLQSFNRKYCPDTVLEPELTFMSSCDPLEEATQAEEYFASGFFRSIDVCGGEGIQPAEAFLPLYRKAEQYGLVKRMHVGETGSPDDMERALDTLGLDEIHHGISAASSPRLMRILADRKIRLNVCPASNIMLGIVSSYASHPVKTLFENEVPVTINTDDLLIFGSSVENEYRQLYRAGTLTAAQLDEIRIQGFG</sequence>